<name>A0ABP7A412_9PSEU</name>
<proteinExistence type="inferred from homology"/>
<evidence type="ECO:0000259" key="3">
    <source>
        <dbReference type="PROSITE" id="PS50801"/>
    </source>
</evidence>
<dbReference type="PANTHER" id="PTHR33495:SF2">
    <property type="entry name" value="ANTI-SIGMA FACTOR ANTAGONIST TM_1081-RELATED"/>
    <property type="match status" value="1"/>
</dbReference>
<keyword evidence="5" id="KW-1185">Reference proteome</keyword>
<evidence type="ECO:0000313" key="5">
    <source>
        <dbReference type="Proteomes" id="UP001500711"/>
    </source>
</evidence>
<dbReference type="PROSITE" id="PS50801">
    <property type="entry name" value="STAS"/>
    <property type="match status" value="1"/>
</dbReference>
<comment type="caution">
    <text evidence="4">The sequence shown here is derived from an EMBL/GenBank/DDBJ whole genome shotgun (WGS) entry which is preliminary data.</text>
</comment>
<gene>
    <name evidence="4" type="ORF">GCM10022267_08270</name>
</gene>
<dbReference type="Proteomes" id="UP001500711">
    <property type="component" value="Unassembled WGS sequence"/>
</dbReference>
<dbReference type="InterPro" id="IPR003658">
    <property type="entry name" value="Anti-sigma_ant"/>
</dbReference>
<organism evidence="4 5">
    <name type="scientific">Lentzea roselyniae</name>
    <dbReference type="NCBI Taxonomy" id="531940"/>
    <lineage>
        <taxon>Bacteria</taxon>
        <taxon>Bacillati</taxon>
        <taxon>Actinomycetota</taxon>
        <taxon>Actinomycetes</taxon>
        <taxon>Pseudonocardiales</taxon>
        <taxon>Pseudonocardiaceae</taxon>
        <taxon>Lentzea</taxon>
    </lineage>
</organism>
<dbReference type="CDD" id="cd07043">
    <property type="entry name" value="STAS_anti-anti-sigma_factors"/>
    <property type="match status" value="1"/>
</dbReference>
<comment type="similarity">
    <text evidence="1 2">Belongs to the anti-sigma-factor antagonist family.</text>
</comment>
<dbReference type="NCBIfam" id="TIGR00377">
    <property type="entry name" value="ant_ant_sig"/>
    <property type="match status" value="1"/>
</dbReference>
<sequence length="130" mass="13690">MRGCRMCADELPFQTTRESVGAAVVVQVAGELDRETAEELSDCLSSAVRSVDPPAPVVVDLTGVDFIGACGIRLLLDHQDKCLRRGSELVVVANTVAVLRPLQVLELTGVLGVRPCLPDVLAVPEVSGPA</sequence>
<evidence type="ECO:0000256" key="2">
    <source>
        <dbReference type="RuleBase" id="RU003749"/>
    </source>
</evidence>
<protein>
    <recommendedName>
        <fullName evidence="2">Anti-sigma factor antagonist</fullName>
    </recommendedName>
</protein>
<feature type="domain" description="STAS" evidence="3">
    <location>
        <begin position="13"/>
        <end position="124"/>
    </location>
</feature>
<dbReference type="SUPFAM" id="SSF52091">
    <property type="entry name" value="SpoIIaa-like"/>
    <property type="match status" value="1"/>
</dbReference>
<evidence type="ECO:0000313" key="4">
    <source>
        <dbReference type="EMBL" id="GAA3624486.1"/>
    </source>
</evidence>
<dbReference type="Pfam" id="PF01740">
    <property type="entry name" value="STAS"/>
    <property type="match status" value="1"/>
</dbReference>
<accession>A0ABP7A412</accession>
<dbReference type="Gene3D" id="3.30.750.24">
    <property type="entry name" value="STAS domain"/>
    <property type="match status" value="1"/>
</dbReference>
<dbReference type="EMBL" id="BAABBE010000002">
    <property type="protein sequence ID" value="GAA3624486.1"/>
    <property type="molecule type" value="Genomic_DNA"/>
</dbReference>
<dbReference type="InterPro" id="IPR036513">
    <property type="entry name" value="STAS_dom_sf"/>
</dbReference>
<reference evidence="5" key="1">
    <citation type="journal article" date="2019" name="Int. J. Syst. Evol. Microbiol.">
        <title>The Global Catalogue of Microorganisms (GCM) 10K type strain sequencing project: providing services to taxonomists for standard genome sequencing and annotation.</title>
        <authorList>
            <consortium name="The Broad Institute Genomics Platform"/>
            <consortium name="The Broad Institute Genome Sequencing Center for Infectious Disease"/>
            <person name="Wu L."/>
            <person name="Ma J."/>
        </authorList>
    </citation>
    <scope>NUCLEOTIDE SEQUENCE [LARGE SCALE GENOMIC DNA]</scope>
    <source>
        <strain evidence="5">JCM 17494</strain>
    </source>
</reference>
<dbReference type="InterPro" id="IPR002645">
    <property type="entry name" value="STAS_dom"/>
</dbReference>
<evidence type="ECO:0000256" key="1">
    <source>
        <dbReference type="ARBA" id="ARBA00009013"/>
    </source>
</evidence>
<dbReference type="PANTHER" id="PTHR33495">
    <property type="entry name" value="ANTI-SIGMA FACTOR ANTAGONIST TM_1081-RELATED-RELATED"/>
    <property type="match status" value="1"/>
</dbReference>